<dbReference type="VEuPathDB" id="FungiDB:PV07_12612"/>
<evidence type="ECO:0008006" key="4">
    <source>
        <dbReference type="Google" id="ProtNLM"/>
    </source>
</evidence>
<dbReference type="STRING" id="569365.A0A0D2AB55"/>
<gene>
    <name evidence="2" type="ORF">PV07_12612</name>
</gene>
<evidence type="ECO:0000256" key="1">
    <source>
        <dbReference type="SAM" id="MobiDB-lite"/>
    </source>
</evidence>
<dbReference type="RefSeq" id="XP_016242203.1">
    <property type="nucleotide sequence ID" value="XM_016400152.1"/>
</dbReference>
<evidence type="ECO:0000313" key="3">
    <source>
        <dbReference type="Proteomes" id="UP000054466"/>
    </source>
</evidence>
<organism evidence="2 3">
    <name type="scientific">Cladophialophora immunda</name>
    <dbReference type="NCBI Taxonomy" id="569365"/>
    <lineage>
        <taxon>Eukaryota</taxon>
        <taxon>Fungi</taxon>
        <taxon>Dikarya</taxon>
        <taxon>Ascomycota</taxon>
        <taxon>Pezizomycotina</taxon>
        <taxon>Eurotiomycetes</taxon>
        <taxon>Chaetothyriomycetidae</taxon>
        <taxon>Chaetothyriales</taxon>
        <taxon>Herpotrichiellaceae</taxon>
        <taxon>Cladophialophora</taxon>
    </lineage>
</organism>
<keyword evidence="3" id="KW-1185">Reference proteome</keyword>
<accession>A0A0D2AB55</accession>
<dbReference type="AlphaFoldDB" id="A0A0D2AB55"/>
<proteinExistence type="predicted"/>
<name>A0A0D2AB55_9EURO</name>
<evidence type="ECO:0000313" key="2">
    <source>
        <dbReference type="EMBL" id="KIW21987.1"/>
    </source>
</evidence>
<dbReference type="HOGENOM" id="CLU_006237_2_1_1"/>
<dbReference type="EMBL" id="KN847066">
    <property type="protein sequence ID" value="KIW21987.1"/>
    <property type="molecule type" value="Genomic_DNA"/>
</dbReference>
<protein>
    <recommendedName>
        <fullName evidence="4">Transcription factor domain-containing protein</fullName>
    </recommendedName>
</protein>
<dbReference type="OrthoDB" id="5958943at2759"/>
<feature type="compositionally biased region" description="Polar residues" evidence="1">
    <location>
        <begin position="72"/>
        <end position="85"/>
    </location>
</feature>
<dbReference type="Proteomes" id="UP000054466">
    <property type="component" value="Unassembled WGS sequence"/>
</dbReference>
<feature type="region of interest" description="Disordered" evidence="1">
    <location>
        <begin position="37"/>
        <end position="85"/>
    </location>
</feature>
<dbReference type="GeneID" id="27351806"/>
<sequence length="699" mass="78463">MHEIVSLDQSFPTQYAAPGGWAYPELFDGKSGCPLDAAPKAEPLPSLPSVRFETSDEDNATRPKNPRELCGSVTTDPKPLQSTRSNQLRRNMVQVSVPQLDFDNLATKKSIALALFRIYQDSFEMHMSCWVTEKNCPSENELRNIDNAQPHYDACRIYSRVNRLDLAYSSFRDHQLSQRETMAAYRAIHSAIMAFASQRSHPFHRTSRQSKAVISQTKARETDTATYFSTSTPPNDPTPPSKCERTMREQLWYQARSAIQSSSEIDSFKVILAHLIFAMTESPLDVIGSMANEEGPPNHASVLKELASSRICLERSTGSLLSWRNKLGRHPWLRLKANGSNAPGPMDACILEGHQTFELLFWLGVVCDTILSAISKCPPVISDEDCAIAQGDVGGVGETGWDDLSPCLPPAGDRDHQHDHDLDQCGPWGGYLPRFNFGGPRDTLSQFPLRTDEAALILERVVPFKVHLFRTVVQLQSQISCRAPLRELKKHIRKAISVYERCQVLYKPLMIHYVSNYNSLDPQVRPWYVIVASYWHYACLLLADAISQIDREREVTELRRNLEAGDSFITMLQFESAQMISIIVQVSLSEPQPSAHHGSVFYSACKGGVILTEPWTDVTVRALESTCTIFIRWMSSFSNPIDPNRGWLLANTTYQELHSQTETCIQGLMLLGQESSKAAYTAEKLSKSLSQRCDRAGNL</sequence>
<reference evidence="2 3" key="1">
    <citation type="submission" date="2015-01" db="EMBL/GenBank/DDBJ databases">
        <title>The Genome Sequence of Cladophialophora immunda CBS83496.</title>
        <authorList>
            <consortium name="The Broad Institute Genomics Platform"/>
            <person name="Cuomo C."/>
            <person name="de Hoog S."/>
            <person name="Gorbushina A."/>
            <person name="Stielow B."/>
            <person name="Teixiera M."/>
            <person name="Abouelleil A."/>
            <person name="Chapman S.B."/>
            <person name="Priest M."/>
            <person name="Young S.K."/>
            <person name="Wortman J."/>
            <person name="Nusbaum C."/>
            <person name="Birren B."/>
        </authorList>
    </citation>
    <scope>NUCLEOTIDE SEQUENCE [LARGE SCALE GENOMIC DNA]</scope>
    <source>
        <strain evidence="2 3">CBS 83496</strain>
    </source>
</reference>